<proteinExistence type="predicted"/>
<accession>A0ABD2NIH0</accession>
<sequence>MKERYQLNVYMYTLFGCLSRSPAEVTKVKWFRKLMLPAYSKALATVETDSVTQLHNIVRKLEDEDYLEIDSPGIREQFDNRPYIEIKFVNQKVVGLLDSGSNVTIDCSIGCEQLEELSLQIKPQRKNSVCTADGQAQKLFRNVYLPLSIGPHFHLLMASVVPSLNHSYIFGSDFCELFWISIDFENGTWDVQSNECAASQVVPKPEGNMSPHVITLEILKPSDRKIAENNIKSFAEIGSDE</sequence>
<protein>
    <submittedName>
        <fullName evidence="1">Uncharacterized protein</fullName>
    </submittedName>
</protein>
<evidence type="ECO:0000313" key="2">
    <source>
        <dbReference type="Proteomes" id="UP001516400"/>
    </source>
</evidence>
<keyword evidence="2" id="KW-1185">Reference proteome</keyword>
<evidence type="ECO:0000313" key="1">
    <source>
        <dbReference type="EMBL" id="KAL3278520.1"/>
    </source>
</evidence>
<dbReference type="InterPro" id="IPR021109">
    <property type="entry name" value="Peptidase_aspartic_dom_sf"/>
</dbReference>
<dbReference type="PROSITE" id="PS51257">
    <property type="entry name" value="PROKAR_LIPOPROTEIN"/>
    <property type="match status" value="1"/>
</dbReference>
<name>A0ABD2NIH0_9CUCU</name>
<reference evidence="1 2" key="1">
    <citation type="journal article" date="2021" name="BMC Biol.">
        <title>Horizontally acquired antibacterial genes associated with adaptive radiation of ladybird beetles.</title>
        <authorList>
            <person name="Li H.S."/>
            <person name="Tang X.F."/>
            <person name="Huang Y.H."/>
            <person name="Xu Z.Y."/>
            <person name="Chen M.L."/>
            <person name="Du X.Y."/>
            <person name="Qiu B.Y."/>
            <person name="Chen P.T."/>
            <person name="Zhang W."/>
            <person name="Slipinski A."/>
            <person name="Escalona H.E."/>
            <person name="Waterhouse R.M."/>
            <person name="Zwick A."/>
            <person name="Pang H."/>
        </authorList>
    </citation>
    <scope>NUCLEOTIDE SEQUENCE [LARGE SCALE GENOMIC DNA]</scope>
    <source>
        <strain evidence="1">SYSU2018</strain>
    </source>
</reference>
<dbReference type="AlphaFoldDB" id="A0ABD2NIH0"/>
<dbReference type="Gene3D" id="2.40.70.10">
    <property type="entry name" value="Acid Proteases"/>
    <property type="match status" value="1"/>
</dbReference>
<comment type="caution">
    <text evidence="1">The sequence shown here is derived from an EMBL/GenBank/DDBJ whole genome shotgun (WGS) entry which is preliminary data.</text>
</comment>
<dbReference type="EMBL" id="JABFTP020000108">
    <property type="protein sequence ID" value="KAL3278520.1"/>
    <property type="molecule type" value="Genomic_DNA"/>
</dbReference>
<dbReference type="Proteomes" id="UP001516400">
    <property type="component" value="Unassembled WGS sequence"/>
</dbReference>
<organism evidence="1 2">
    <name type="scientific">Cryptolaemus montrouzieri</name>
    <dbReference type="NCBI Taxonomy" id="559131"/>
    <lineage>
        <taxon>Eukaryota</taxon>
        <taxon>Metazoa</taxon>
        <taxon>Ecdysozoa</taxon>
        <taxon>Arthropoda</taxon>
        <taxon>Hexapoda</taxon>
        <taxon>Insecta</taxon>
        <taxon>Pterygota</taxon>
        <taxon>Neoptera</taxon>
        <taxon>Endopterygota</taxon>
        <taxon>Coleoptera</taxon>
        <taxon>Polyphaga</taxon>
        <taxon>Cucujiformia</taxon>
        <taxon>Coccinelloidea</taxon>
        <taxon>Coccinellidae</taxon>
        <taxon>Scymninae</taxon>
        <taxon>Scymnini</taxon>
        <taxon>Cryptolaemus</taxon>
    </lineage>
</organism>
<gene>
    <name evidence="1" type="ORF">HHI36_024053</name>
</gene>
<dbReference type="SUPFAM" id="SSF50630">
    <property type="entry name" value="Acid proteases"/>
    <property type="match status" value="1"/>
</dbReference>